<dbReference type="PANTHER" id="PTHR30118:SF15">
    <property type="entry name" value="TRANSCRIPTIONAL REGULATORY PROTEIN"/>
    <property type="match status" value="1"/>
</dbReference>
<dbReference type="PANTHER" id="PTHR30118">
    <property type="entry name" value="HTH-TYPE TRANSCRIPTIONAL REGULATOR LEUO-RELATED"/>
    <property type="match status" value="1"/>
</dbReference>
<keyword evidence="2" id="KW-0536">Nodulation</keyword>
<keyword evidence="8" id="KW-1185">Reference proteome</keyword>
<evidence type="ECO:0000256" key="5">
    <source>
        <dbReference type="ARBA" id="ARBA00023163"/>
    </source>
</evidence>
<dbReference type="Pfam" id="PF03466">
    <property type="entry name" value="LysR_substrate"/>
    <property type="match status" value="1"/>
</dbReference>
<dbReference type="InterPro" id="IPR005119">
    <property type="entry name" value="LysR_subst-bd"/>
</dbReference>
<accession>A0A838BUM9</accession>
<sequence>MSSIDHFNLRSFDLNLLIAFDALMQERSVTLAARRLKVRQPAMSHTLATLRVIFNDELLVRVKQTMEPTQRALELHKPIRDLLAQAQDVLRGSRPFSPATDERVFRVGLTNGLEVLLLPELAARFRQHAPRVSVLARAVEPSDATELIDSGDLDLAIGCYDAPVSWQRRELLFEETLTCCFNPALLHCRVPIDGQTYIETPHAVVSLNGELWGCMKPALEEIDARLNIVASGPNFLATLMIAREGPLLTTLPSRIASFYAPIFGLATSPVPLPFRPNPIAMVWPTRADHEPGSVWLRSEIRQAGFVKYRPGAPSAAIAAE</sequence>
<keyword evidence="5" id="KW-0804">Transcription</keyword>
<feature type="domain" description="HTH lysR-type" evidence="6">
    <location>
        <begin position="12"/>
        <end position="69"/>
    </location>
</feature>
<dbReference type="Gene3D" id="1.10.10.10">
    <property type="entry name" value="Winged helix-like DNA-binding domain superfamily/Winged helix DNA-binding domain"/>
    <property type="match status" value="1"/>
</dbReference>
<comment type="caution">
    <text evidence="7">The sequence shown here is derived from an EMBL/GenBank/DDBJ whole genome shotgun (WGS) entry which is preliminary data.</text>
</comment>
<keyword evidence="3" id="KW-0805">Transcription regulation</keyword>
<dbReference type="GO" id="GO:0003677">
    <property type="term" value="F:DNA binding"/>
    <property type="evidence" value="ECO:0007669"/>
    <property type="project" value="UniProtKB-KW"/>
</dbReference>
<evidence type="ECO:0000256" key="1">
    <source>
        <dbReference type="ARBA" id="ARBA00009437"/>
    </source>
</evidence>
<organism evidence="7 8">
    <name type="scientific">Microvirga mediterraneensis</name>
    <dbReference type="NCBI Taxonomy" id="2754695"/>
    <lineage>
        <taxon>Bacteria</taxon>
        <taxon>Pseudomonadati</taxon>
        <taxon>Pseudomonadota</taxon>
        <taxon>Alphaproteobacteria</taxon>
        <taxon>Hyphomicrobiales</taxon>
        <taxon>Methylobacteriaceae</taxon>
        <taxon>Microvirga</taxon>
    </lineage>
</organism>
<dbReference type="InterPro" id="IPR036388">
    <property type="entry name" value="WH-like_DNA-bd_sf"/>
</dbReference>
<comment type="similarity">
    <text evidence="1">Belongs to the LysR transcriptional regulatory family.</text>
</comment>
<protein>
    <submittedName>
        <fullName evidence="7">LysR family transcriptional regulator</fullName>
    </submittedName>
</protein>
<dbReference type="AlphaFoldDB" id="A0A838BUM9"/>
<dbReference type="Proteomes" id="UP000572984">
    <property type="component" value="Unassembled WGS sequence"/>
</dbReference>
<dbReference type="Pfam" id="PF00126">
    <property type="entry name" value="HTH_1"/>
    <property type="match status" value="1"/>
</dbReference>
<evidence type="ECO:0000259" key="6">
    <source>
        <dbReference type="PROSITE" id="PS50931"/>
    </source>
</evidence>
<dbReference type="InterPro" id="IPR036390">
    <property type="entry name" value="WH_DNA-bd_sf"/>
</dbReference>
<dbReference type="RefSeq" id="WP_181054548.1">
    <property type="nucleotide sequence ID" value="NZ_JACDXJ010000002.1"/>
</dbReference>
<dbReference type="InterPro" id="IPR050389">
    <property type="entry name" value="LysR-type_TF"/>
</dbReference>
<reference evidence="7 8" key="1">
    <citation type="submission" date="2020-07" db="EMBL/GenBank/DDBJ databases">
        <title>Draft genome and description of Microvirga mediterraneensis Marseille-Q2068 sp. nov.</title>
        <authorList>
            <person name="Boxberger M."/>
        </authorList>
    </citation>
    <scope>NUCLEOTIDE SEQUENCE [LARGE SCALE GENOMIC DNA]</scope>
    <source>
        <strain evidence="7 8">Marseille-Q2068</strain>
    </source>
</reference>
<evidence type="ECO:0000313" key="7">
    <source>
        <dbReference type="EMBL" id="MBA1158960.1"/>
    </source>
</evidence>
<dbReference type="GO" id="GO:0003700">
    <property type="term" value="F:DNA-binding transcription factor activity"/>
    <property type="evidence" value="ECO:0007669"/>
    <property type="project" value="InterPro"/>
</dbReference>
<evidence type="ECO:0000256" key="4">
    <source>
        <dbReference type="ARBA" id="ARBA00023125"/>
    </source>
</evidence>
<evidence type="ECO:0000256" key="3">
    <source>
        <dbReference type="ARBA" id="ARBA00023015"/>
    </source>
</evidence>
<dbReference type="SUPFAM" id="SSF46785">
    <property type="entry name" value="Winged helix' DNA-binding domain"/>
    <property type="match status" value="1"/>
</dbReference>
<keyword evidence="4" id="KW-0238">DNA-binding</keyword>
<gene>
    <name evidence="7" type="ORF">H0S73_22950</name>
</gene>
<evidence type="ECO:0000256" key="2">
    <source>
        <dbReference type="ARBA" id="ARBA00022458"/>
    </source>
</evidence>
<dbReference type="PROSITE" id="PS50931">
    <property type="entry name" value="HTH_LYSR"/>
    <property type="match status" value="1"/>
</dbReference>
<proteinExistence type="inferred from homology"/>
<name>A0A838BUM9_9HYPH</name>
<dbReference type="SUPFAM" id="SSF53850">
    <property type="entry name" value="Periplasmic binding protein-like II"/>
    <property type="match status" value="1"/>
</dbReference>
<dbReference type="EMBL" id="JACDXJ010000002">
    <property type="protein sequence ID" value="MBA1158960.1"/>
    <property type="molecule type" value="Genomic_DNA"/>
</dbReference>
<dbReference type="InterPro" id="IPR000847">
    <property type="entry name" value="LysR_HTH_N"/>
</dbReference>
<evidence type="ECO:0000313" key="8">
    <source>
        <dbReference type="Proteomes" id="UP000572984"/>
    </source>
</evidence>
<dbReference type="Gene3D" id="3.40.190.10">
    <property type="entry name" value="Periplasmic binding protein-like II"/>
    <property type="match status" value="2"/>
</dbReference>